<dbReference type="AlphaFoldDB" id="A0A395N4J4"/>
<comment type="caution">
    <text evidence="4">The sequence shown here is derived from an EMBL/GenBank/DDBJ whole genome shotgun (WGS) entry which is preliminary data.</text>
</comment>
<protein>
    <submittedName>
        <fullName evidence="4">Short chain dehydrogenase</fullName>
    </submittedName>
</protein>
<organism evidence="4 5">
    <name type="scientific">Fusarium flagelliforme</name>
    <dbReference type="NCBI Taxonomy" id="2675880"/>
    <lineage>
        <taxon>Eukaryota</taxon>
        <taxon>Fungi</taxon>
        <taxon>Dikarya</taxon>
        <taxon>Ascomycota</taxon>
        <taxon>Pezizomycotina</taxon>
        <taxon>Sordariomycetes</taxon>
        <taxon>Hypocreomycetidae</taxon>
        <taxon>Hypocreales</taxon>
        <taxon>Nectriaceae</taxon>
        <taxon>Fusarium</taxon>
        <taxon>Fusarium incarnatum-equiseti species complex</taxon>
    </lineage>
</organism>
<proteinExistence type="inferred from homology"/>
<keyword evidence="3" id="KW-0472">Membrane</keyword>
<sequence>MLYLNSIVYFIGLTTFIIWLYKAFNFINIYFLQSSKFHRCQQNRPNGANSWALVTEVTSTVGLTFAHELASQGFNVVLQGSNKDDLELVKSDYEKLHPTCSFMTLVADSSAMEGVDFEAIHSQLESLNLTLLVNNAGRRLEEIPFGLLTSFSHTRTAQDIDANITFPLLLIKTVLPILGRNTPSLIITVGITQDRGVPLIATHAASMSFLRTMTDSLALGMTLGNYDIEVINVNLGTTPGVGGTNLLSRPVDEAVKAALARAWCGRRSLHVQWAQGLAESMNDFVPRRIWEGGIVSSMRIAAQDAVRRRDITST</sequence>
<dbReference type="PANTHER" id="PTHR43899">
    <property type="entry name" value="RH59310P"/>
    <property type="match status" value="1"/>
</dbReference>
<dbReference type="Gene3D" id="3.40.50.720">
    <property type="entry name" value="NAD(P)-binding Rossmann-like Domain"/>
    <property type="match status" value="1"/>
</dbReference>
<evidence type="ECO:0000256" key="3">
    <source>
        <dbReference type="SAM" id="Phobius"/>
    </source>
</evidence>
<reference evidence="4 5" key="1">
    <citation type="journal article" date="2018" name="PLoS Pathog.">
        <title>Evolution of structural diversity of trichothecenes, a family of toxins produced by plant pathogenic and entomopathogenic fungi.</title>
        <authorList>
            <person name="Proctor R.H."/>
            <person name="McCormick S.P."/>
            <person name="Kim H.S."/>
            <person name="Cardoza R.E."/>
            <person name="Stanley A.M."/>
            <person name="Lindo L."/>
            <person name="Kelly A."/>
            <person name="Brown D.W."/>
            <person name="Lee T."/>
            <person name="Vaughan M.M."/>
            <person name="Alexander N.J."/>
            <person name="Busman M."/>
            <person name="Gutierrez S."/>
        </authorList>
    </citation>
    <scope>NUCLEOTIDE SEQUENCE [LARGE SCALE GENOMIC DNA]</scope>
    <source>
        <strain evidence="4 5">NRRL 13405</strain>
    </source>
</reference>
<feature type="transmembrane region" description="Helical" evidence="3">
    <location>
        <begin position="6"/>
        <end position="32"/>
    </location>
</feature>
<keyword evidence="3" id="KW-1133">Transmembrane helix</keyword>
<evidence type="ECO:0000256" key="1">
    <source>
        <dbReference type="ARBA" id="ARBA00006484"/>
    </source>
</evidence>
<dbReference type="Proteomes" id="UP000265631">
    <property type="component" value="Unassembled WGS sequence"/>
</dbReference>
<gene>
    <name evidence="4" type="ORF">FIE12Z_977</name>
</gene>
<evidence type="ECO:0000256" key="2">
    <source>
        <dbReference type="ARBA" id="ARBA00023002"/>
    </source>
</evidence>
<name>A0A395N4J4_9HYPO</name>
<dbReference type="GO" id="GO:0005783">
    <property type="term" value="C:endoplasmic reticulum"/>
    <property type="evidence" value="ECO:0007669"/>
    <property type="project" value="TreeGrafter"/>
</dbReference>
<evidence type="ECO:0000313" key="5">
    <source>
        <dbReference type="Proteomes" id="UP000265631"/>
    </source>
</evidence>
<evidence type="ECO:0000313" key="4">
    <source>
        <dbReference type="EMBL" id="RFN54743.1"/>
    </source>
</evidence>
<comment type="similarity">
    <text evidence="1">Belongs to the short-chain dehydrogenases/reductases (SDR) family.</text>
</comment>
<keyword evidence="3" id="KW-0812">Transmembrane</keyword>
<keyword evidence="5" id="KW-1185">Reference proteome</keyword>
<keyword evidence="2" id="KW-0560">Oxidoreductase</keyword>
<dbReference type="PANTHER" id="PTHR43899:SF13">
    <property type="entry name" value="RH59310P"/>
    <property type="match status" value="1"/>
</dbReference>
<dbReference type="STRING" id="2594813.A0A395N4J4"/>
<accession>A0A395N4J4</accession>
<dbReference type="GO" id="GO:0016491">
    <property type="term" value="F:oxidoreductase activity"/>
    <property type="evidence" value="ECO:0007669"/>
    <property type="project" value="UniProtKB-KW"/>
</dbReference>
<dbReference type="Pfam" id="PF00106">
    <property type="entry name" value="adh_short"/>
    <property type="match status" value="1"/>
</dbReference>
<dbReference type="InterPro" id="IPR002347">
    <property type="entry name" value="SDR_fam"/>
</dbReference>
<dbReference type="InterPro" id="IPR036291">
    <property type="entry name" value="NAD(P)-bd_dom_sf"/>
</dbReference>
<dbReference type="SUPFAM" id="SSF51735">
    <property type="entry name" value="NAD(P)-binding Rossmann-fold domains"/>
    <property type="match status" value="1"/>
</dbReference>
<dbReference type="EMBL" id="PXXK01000020">
    <property type="protein sequence ID" value="RFN54743.1"/>
    <property type="molecule type" value="Genomic_DNA"/>
</dbReference>
<dbReference type="InterPro" id="IPR051019">
    <property type="entry name" value="VLCFA-Steroid_DH"/>
</dbReference>